<dbReference type="PANTHER" id="PTHR21397">
    <property type="entry name" value="CHROMATIN COMPLEXES SUBUNIT BAP18-RELATED"/>
    <property type="match status" value="1"/>
</dbReference>
<feature type="chain" id="PRO_5029583067" description="ER membrane protein complex subunit 10" evidence="10">
    <location>
        <begin position="28"/>
        <end position="1048"/>
    </location>
</feature>
<evidence type="ECO:0000256" key="4">
    <source>
        <dbReference type="ARBA" id="ARBA00022692"/>
    </source>
</evidence>
<keyword evidence="4" id="KW-0812">Transmembrane</keyword>
<dbReference type="AlphaFoldDB" id="A0A7N2QY01"/>
<dbReference type="CDD" id="cd22209">
    <property type="entry name" value="EMC10"/>
    <property type="match status" value="1"/>
</dbReference>
<keyword evidence="5 10" id="KW-0732">Signal</keyword>
<evidence type="ECO:0000256" key="2">
    <source>
        <dbReference type="ARBA" id="ARBA00007695"/>
    </source>
</evidence>
<name>A0A7N2QY01_QUELO</name>
<evidence type="ECO:0000256" key="9">
    <source>
        <dbReference type="SAM" id="MobiDB-lite"/>
    </source>
</evidence>
<dbReference type="EMBL" id="LRBV02000001">
    <property type="status" value="NOT_ANNOTATED_CDS"/>
    <property type="molecule type" value="Genomic_DNA"/>
</dbReference>
<sequence length="1048" mass="117731">MKRTIIIIIIMCELLLLLSLFISSSLAFQSDELLIEEEDLGSEGGFPDLAHIRSSSPQPPTTPTRKRYSESDQDSKVQFSLEHAFGDSDFSPAGIFNARLKTWNHGAQTLTKLRFSRNDFTEVEKEKFQNLLKGDDFYRIRLPSNVLSSPGREYVISSVKARCLPRESLDEHFVIHMLLEFCGRLNKASFFVVIVEYYGGARRGCVMIPASTNRSGWLLFHKELGFFFSGDKSRLDYGGESGFFLPANGGRNRQAMNNYDGKGKCFRLKPNEITKYEPFNEEAQGPIPPIFNSTDFPRLDKAHMLAPEDPKGESSSGDGKLSMRIFGAPETGTDLASRCISSAFNLDFVEADPSMVTGFDAKVNHGIGNRNFGFTREMVASSAAVAFESPIMREVLPILCQHIWVVQNRFSPLSDLGNGVEAEFGEREDHDEAFDSDSRLLLLPWDNSGVDDHGCGSGENDNCLLKCDPLSRWDPSEIRDLLLVQDTVKAQFLVLFCLLELECLEVTKDEVAKRTINPRTRGLRELKGLISSVNYDGISSRSRNRVSSNVVGGVGVYGPNDDGQRAALWEELSRVRDRWTMGFGIIRLRGSFWECLSKGASLGYFGPLSTFVGSWWFSSREEFGDLAFRKKSLLFELLGLDAREEFLGLSNEDQNRRIQIKAFTGLKVNVGKSEIVLVGERVISTKYGEGQGGWSTKVCKRAHGCAYGVVFKRESFSKHLSFLVGDGTRIRFWHDQCSQRRFRQAPRRSGEARRCKSASRSLRRGAFSEASASRLFGASSPWAIQGLSASRSPDAFDYLGHDKWIGYNTLKSLYLELYVCSTDKEACVSEVLWLPEGGNVRIWDMRLYREFQDWELATSYSLLAFIQSHIPQGTRSDALCWRLKGLRHVLSHARLSGRFIFVLASMAWELYFECLEFDPNLFDVYCMEGVNILAVNYGAPGACPHPRQLKLPAKWSFKSHTVLKNSEQAPRAPVFSEDILGETAEGEVILPPERSFWAKYWMYLIPLGLIVMNAITQAMNMPEEQGGGQAQQPGAAVQRGPTPAVRRR</sequence>
<evidence type="ECO:0000313" key="12">
    <source>
        <dbReference type="Proteomes" id="UP000594261"/>
    </source>
</evidence>
<comment type="similarity">
    <text evidence="2">Belongs to the EMC10 family.</text>
</comment>
<evidence type="ECO:0000256" key="8">
    <source>
        <dbReference type="ARBA" id="ARBA00023136"/>
    </source>
</evidence>
<evidence type="ECO:0000256" key="6">
    <source>
        <dbReference type="ARBA" id="ARBA00022824"/>
    </source>
</evidence>
<dbReference type="InParanoid" id="A0A7N2QY01"/>
<proteinExistence type="inferred from homology"/>
<protein>
    <recommendedName>
        <fullName evidence="3">ER membrane protein complex subunit 10</fullName>
    </recommendedName>
</protein>
<dbReference type="Gramene" id="QL01p048186:mrna">
    <property type="protein sequence ID" value="QL01p048186:mrna"/>
    <property type="gene ID" value="QL01p048186"/>
</dbReference>
<comment type="subcellular location">
    <subcellularLocation>
        <location evidence="1">Endoplasmic reticulum membrane</location>
        <topology evidence="1">Single-pass type I membrane protein</topology>
    </subcellularLocation>
</comment>
<evidence type="ECO:0000256" key="5">
    <source>
        <dbReference type="ARBA" id="ARBA00022729"/>
    </source>
</evidence>
<dbReference type="FunCoup" id="A0A7N2QY01">
    <property type="interactions" value="2635"/>
</dbReference>
<accession>A0A7N2QY01</accession>
<dbReference type="EnsemblPlants" id="QL01p048186:mrna">
    <property type="protein sequence ID" value="QL01p048186:mrna"/>
    <property type="gene ID" value="QL01p048186"/>
</dbReference>
<feature type="region of interest" description="Disordered" evidence="9">
    <location>
        <begin position="1023"/>
        <end position="1048"/>
    </location>
</feature>
<organism evidence="11 12">
    <name type="scientific">Quercus lobata</name>
    <name type="common">Valley oak</name>
    <dbReference type="NCBI Taxonomy" id="97700"/>
    <lineage>
        <taxon>Eukaryota</taxon>
        <taxon>Viridiplantae</taxon>
        <taxon>Streptophyta</taxon>
        <taxon>Embryophyta</taxon>
        <taxon>Tracheophyta</taxon>
        <taxon>Spermatophyta</taxon>
        <taxon>Magnoliopsida</taxon>
        <taxon>eudicotyledons</taxon>
        <taxon>Gunneridae</taxon>
        <taxon>Pentapetalae</taxon>
        <taxon>rosids</taxon>
        <taxon>fabids</taxon>
        <taxon>Fagales</taxon>
        <taxon>Fagaceae</taxon>
        <taxon>Quercus</taxon>
    </lineage>
</organism>
<keyword evidence="6" id="KW-0256">Endoplasmic reticulum</keyword>
<evidence type="ECO:0000256" key="10">
    <source>
        <dbReference type="SAM" id="SignalP"/>
    </source>
</evidence>
<evidence type="ECO:0000313" key="11">
    <source>
        <dbReference type="EnsemblPlants" id="QL01p048186:mrna"/>
    </source>
</evidence>
<feature type="signal peptide" evidence="10">
    <location>
        <begin position="1"/>
        <end position="27"/>
    </location>
</feature>
<dbReference type="PANTHER" id="PTHR21397:SF4">
    <property type="entry name" value="ER MEMBRANE PROTEIN COMPLEX SUBUNIT 10"/>
    <property type="match status" value="1"/>
</dbReference>
<dbReference type="Proteomes" id="UP000594261">
    <property type="component" value="Chromosome 1"/>
</dbReference>
<keyword evidence="8" id="KW-0472">Membrane</keyword>
<feature type="compositionally biased region" description="Low complexity" evidence="9">
    <location>
        <begin position="1030"/>
        <end position="1040"/>
    </location>
</feature>
<evidence type="ECO:0000256" key="1">
    <source>
        <dbReference type="ARBA" id="ARBA00004115"/>
    </source>
</evidence>
<evidence type="ECO:0000256" key="3">
    <source>
        <dbReference type="ARBA" id="ARBA00020105"/>
    </source>
</evidence>
<reference evidence="11 12" key="1">
    <citation type="journal article" date="2016" name="G3 (Bethesda)">
        <title>First Draft Assembly and Annotation of the Genome of a California Endemic Oak Quercus lobata Nee (Fagaceae).</title>
        <authorList>
            <person name="Sork V.L."/>
            <person name="Fitz-Gibbon S.T."/>
            <person name="Puiu D."/>
            <person name="Crepeau M."/>
            <person name="Gugger P.F."/>
            <person name="Sherman R."/>
            <person name="Stevens K."/>
            <person name="Langley C.H."/>
            <person name="Pellegrini M."/>
            <person name="Salzberg S.L."/>
        </authorList>
    </citation>
    <scope>NUCLEOTIDE SEQUENCE [LARGE SCALE GENOMIC DNA]</scope>
    <source>
        <strain evidence="11 12">cv. SW786</strain>
    </source>
</reference>
<reference evidence="11" key="2">
    <citation type="submission" date="2021-01" db="UniProtKB">
        <authorList>
            <consortium name="EnsemblPlants"/>
        </authorList>
    </citation>
    <scope>IDENTIFICATION</scope>
</reference>
<feature type="region of interest" description="Disordered" evidence="9">
    <location>
        <begin position="46"/>
        <end position="72"/>
    </location>
</feature>
<evidence type="ECO:0000256" key="7">
    <source>
        <dbReference type="ARBA" id="ARBA00022989"/>
    </source>
</evidence>
<dbReference type="GO" id="GO:0005789">
    <property type="term" value="C:endoplasmic reticulum membrane"/>
    <property type="evidence" value="ECO:0007669"/>
    <property type="project" value="UniProtKB-SubCell"/>
</dbReference>
<keyword evidence="7" id="KW-1133">Transmembrane helix</keyword>
<keyword evidence="12" id="KW-1185">Reference proteome</keyword>